<dbReference type="AlphaFoldDB" id="A0A0F8YE03"/>
<gene>
    <name evidence="1" type="ORF">LCGC14_2831290</name>
</gene>
<accession>A0A0F8YE03</accession>
<dbReference type="EMBL" id="LAZR01053927">
    <property type="protein sequence ID" value="KKK79658.1"/>
    <property type="molecule type" value="Genomic_DNA"/>
</dbReference>
<comment type="caution">
    <text evidence="1">The sequence shown here is derived from an EMBL/GenBank/DDBJ whole genome shotgun (WGS) entry which is preliminary data.</text>
</comment>
<sequence>FDISNSISKNYINQDSPDSYNYTISFSEIDTYIQATLTGYHLIDNSYLYILAQYNSTLLSYQMGHTPFNYDYLGPTHDAYHIALYIDDILIAYSNVSTFDDYVSKIEDEYIYFNNKSKGQAGYITPDSNIQLKYKFKLQPGLLDRKHFMIITYPWTNAFETIMDSLNSEDSQITFREKYRKLSGGSIISPFEYSLSIDNKYSLYLSYRLNQREYYEDEFDLDLQYYDENVGGFVYEFISIQLDNYVDVLEYNGENSINVYYFDTLGQMQFLDSSHYTVNLNLREITIKNDGNDLIMNFGIIPKFYVSFVPANIDTEFASYRFSYDPASVITATMDVSYWNNLGVEGLDVIPNLDAYYFLNEQETTLYNTVAHATQIAAYLSDGDELEFDLEGELGAYDQDII</sequence>
<organism evidence="1">
    <name type="scientific">marine sediment metagenome</name>
    <dbReference type="NCBI Taxonomy" id="412755"/>
    <lineage>
        <taxon>unclassified sequences</taxon>
        <taxon>metagenomes</taxon>
        <taxon>ecological metagenomes</taxon>
    </lineage>
</organism>
<protein>
    <submittedName>
        <fullName evidence="1">Uncharacterized protein</fullName>
    </submittedName>
</protein>
<proteinExistence type="predicted"/>
<name>A0A0F8YE03_9ZZZZ</name>
<evidence type="ECO:0000313" key="1">
    <source>
        <dbReference type="EMBL" id="KKK79658.1"/>
    </source>
</evidence>
<reference evidence="1" key="1">
    <citation type="journal article" date="2015" name="Nature">
        <title>Complex archaea that bridge the gap between prokaryotes and eukaryotes.</title>
        <authorList>
            <person name="Spang A."/>
            <person name="Saw J.H."/>
            <person name="Jorgensen S.L."/>
            <person name="Zaremba-Niedzwiedzka K."/>
            <person name="Martijn J."/>
            <person name="Lind A.E."/>
            <person name="van Eijk R."/>
            <person name="Schleper C."/>
            <person name="Guy L."/>
            <person name="Ettema T.J."/>
        </authorList>
    </citation>
    <scope>NUCLEOTIDE SEQUENCE</scope>
</reference>
<feature type="non-terminal residue" evidence="1">
    <location>
        <position position="402"/>
    </location>
</feature>
<feature type="non-terminal residue" evidence="1">
    <location>
        <position position="1"/>
    </location>
</feature>